<dbReference type="InterPro" id="IPR013239">
    <property type="entry name" value="RNA_polI_Rpa14"/>
</dbReference>
<sequence length="75" mass="8485">MRSRRPPHNTLDRPVVLHAGSRQYVSDDQVMQFLGRFIQEREAEGDADASGAQAQLRRVERNFKGLPPAVLDAQQ</sequence>
<dbReference type="Gene3D" id="6.10.250.3390">
    <property type="match status" value="1"/>
</dbReference>
<evidence type="ECO:0000313" key="1">
    <source>
        <dbReference type="EMBL" id="SCU94056.1"/>
    </source>
</evidence>
<accession>A0A1G4JT27</accession>
<gene>
    <name evidence="1" type="ORF">LADA_0G06260G</name>
</gene>
<organism evidence="1 2">
    <name type="scientific">Lachancea dasiensis</name>
    <dbReference type="NCBI Taxonomy" id="1072105"/>
    <lineage>
        <taxon>Eukaryota</taxon>
        <taxon>Fungi</taxon>
        <taxon>Dikarya</taxon>
        <taxon>Ascomycota</taxon>
        <taxon>Saccharomycotina</taxon>
        <taxon>Saccharomycetes</taxon>
        <taxon>Saccharomycetales</taxon>
        <taxon>Saccharomycetaceae</taxon>
        <taxon>Lachancea</taxon>
    </lineage>
</organism>
<evidence type="ECO:0000313" key="2">
    <source>
        <dbReference type="Proteomes" id="UP000190274"/>
    </source>
</evidence>
<dbReference type="EMBL" id="LT598457">
    <property type="protein sequence ID" value="SCU94056.1"/>
    <property type="molecule type" value="Genomic_DNA"/>
</dbReference>
<dbReference type="AlphaFoldDB" id="A0A1G4JT27"/>
<dbReference type="Pfam" id="PF08203">
    <property type="entry name" value="RNA_polI_A14"/>
    <property type="match status" value="2"/>
</dbReference>
<keyword evidence="2" id="KW-1185">Reference proteome</keyword>
<name>A0A1G4JT27_9SACH</name>
<protein>
    <submittedName>
        <fullName evidence="1">LADA_0G06260g1_1</fullName>
    </submittedName>
</protein>
<dbReference type="OrthoDB" id="4093689at2759"/>
<reference evidence="2" key="1">
    <citation type="submission" date="2016-03" db="EMBL/GenBank/DDBJ databases">
        <authorList>
            <person name="Devillers H."/>
        </authorList>
    </citation>
    <scope>NUCLEOTIDE SEQUENCE [LARGE SCALE GENOMIC DNA]</scope>
</reference>
<proteinExistence type="predicted"/>
<dbReference type="STRING" id="1266660.A0A1G4JT27"/>
<dbReference type="Proteomes" id="UP000190274">
    <property type="component" value="Chromosome G"/>
</dbReference>